<evidence type="ECO:0000313" key="3">
    <source>
        <dbReference type="Proteomes" id="UP000799779"/>
    </source>
</evidence>
<accession>A0A6A5WVG0</accession>
<feature type="region of interest" description="Disordered" evidence="1">
    <location>
        <begin position="639"/>
        <end position="658"/>
    </location>
</feature>
<evidence type="ECO:0000313" key="2">
    <source>
        <dbReference type="EMBL" id="KAF2004964.1"/>
    </source>
</evidence>
<dbReference type="OrthoDB" id="3787206at2759"/>
<dbReference type="AlphaFoldDB" id="A0A6A5WVG0"/>
<dbReference type="EMBL" id="ML977565">
    <property type="protein sequence ID" value="KAF2004964.1"/>
    <property type="molecule type" value="Genomic_DNA"/>
</dbReference>
<protein>
    <submittedName>
        <fullName evidence="2">Uncharacterized protein</fullName>
    </submittedName>
</protein>
<feature type="compositionally biased region" description="Acidic residues" evidence="1">
    <location>
        <begin position="465"/>
        <end position="530"/>
    </location>
</feature>
<sequence>MAAFGRILDLFDSGQLRVQDVRENVKPFPVLIPQEDYGRDILVYRLTQSHDVWVGLFQHITDQHARRTGKETWSWLIQWESSPAKDHDGPPLAKKSRKGGYRMKYNLHSLFGLTPAPKATGLLPKPKTITMSVDPRRFDPTLLENREILRCLLEIVQCDSKVLPNYVEELYRLLDQYKRSGYALECAVLKEIPSLWLFEGHPVPLAKTTKQREDQTEIHSSKEQSQRLQYGEVKQGIQWPINKMSSQKFNLPTDPQKWAAYYWACWTCRKLAIALLLEAGIKMKQIQNYKAAEVADPKETSEEGSGSGLDWYYHDRPFAQKQEIRNKKRAANLKKYTETLISRRLNVEAEKAVEDAAIQDGNGGPLSTEHPLLPPPLIPPTPRDVDSGFPSDSSVKADNILHLRPTPFLRIDTIKIPDILSGKLKSIRFRNAKSVSGLDWKWKGAEELDLPARDALAFPLSSFIFDEEEEEYDDGEMGDLEEDGEEDLDEEDENEDEEGEDDGEDEDEDGDGIGEDEDDDGQEDEDEYGDENIAPAPTVMNPFAPMQMAPVPTGLNALAPMHMVPAPPAANPFVPMPMAPALNVTHPFGPMPMTRDRPSTNQEILDYLVTMSGEEAINLMHQVQNIWSNQGGPSAMLNNPSQGIQRDQRPSNLLPTGEATLNPLRHEEVATRGIPILLYYPQVLLPAENQEQLHDAVMLGYLTPGGTTLDVRMAIFLSIDISDWLVRQVRNNNAAVIERYGINFIPRMRDDNTPVLASRPHIAAYEKLAAAYSLMTSVDDREEDLTKRWRATKGPMRRRDRGAVWEGYGIRIDQVVEIKGGQRKTGIVFRDMGGLLGDRWDSRRWLINRWIESEENGEEVDWGWGTGDEDVEMGDA</sequence>
<feature type="region of interest" description="Disordered" evidence="1">
    <location>
        <begin position="208"/>
        <end position="227"/>
    </location>
</feature>
<feature type="region of interest" description="Disordered" evidence="1">
    <location>
        <begin position="464"/>
        <end position="541"/>
    </location>
</feature>
<proteinExistence type="predicted"/>
<keyword evidence="3" id="KW-1185">Reference proteome</keyword>
<dbReference type="Proteomes" id="UP000799779">
    <property type="component" value="Unassembled WGS sequence"/>
</dbReference>
<feature type="compositionally biased region" description="Basic and acidic residues" evidence="1">
    <location>
        <begin position="210"/>
        <end position="225"/>
    </location>
</feature>
<feature type="compositionally biased region" description="Polar residues" evidence="1">
    <location>
        <begin position="639"/>
        <end position="654"/>
    </location>
</feature>
<organism evidence="2 3">
    <name type="scientific">Amniculicola lignicola CBS 123094</name>
    <dbReference type="NCBI Taxonomy" id="1392246"/>
    <lineage>
        <taxon>Eukaryota</taxon>
        <taxon>Fungi</taxon>
        <taxon>Dikarya</taxon>
        <taxon>Ascomycota</taxon>
        <taxon>Pezizomycotina</taxon>
        <taxon>Dothideomycetes</taxon>
        <taxon>Pleosporomycetidae</taxon>
        <taxon>Pleosporales</taxon>
        <taxon>Amniculicolaceae</taxon>
        <taxon>Amniculicola</taxon>
    </lineage>
</organism>
<name>A0A6A5WVG0_9PLEO</name>
<reference evidence="2" key="1">
    <citation type="journal article" date="2020" name="Stud. Mycol.">
        <title>101 Dothideomycetes genomes: a test case for predicting lifestyles and emergence of pathogens.</title>
        <authorList>
            <person name="Haridas S."/>
            <person name="Albert R."/>
            <person name="Binder M."/>
            <person name="Bloem J."/>
            <person name="Labutti K."/>
            <person name="Salamov A."/>
            <person name="Andreopoulos B."/>
            <person name="Baker S."/>
            <person name="Barry K."/>
            <person name="Bills G."/>
            <person name="Bluhm B."/>
            <person name="Cannon C."/>
            <person name="Castanera R."/>
            <person name="Culley D."/>
            <person name="Daum C."/>
            <person name="Ezra D."/>
            <person name="Gonzalez J."/>
            <person name="Henrissat B."/>
            <person name="Kuo A."/>
            <person name="Liang C."/>
            <person name="Lipzen A."/>
            <person name="Lutzoni F."/>
            <person name="Magnuson J."/>
            <person name="Mondo S."/>
            <person name="Nolan M."/>
            <person name="Ohm R."/>
            <person name="Pangilinan J."/>
            <person name="Park H.-J."/>
            <person name="Ramirez L."/>
            <person name="Alfaro M."/>
            <person name="Sun H."/>
            <person name="Tritt A."/>
            <person name="Yoshinaga Y."/>
            <person name="Zwiers L.-H."/>
            <person name="Turgeon B."/>
            <person name="Goodwin S."/>
            <person name="Spatafora J."/>
            <person name="Crous P."/>
            <person name="Grigoriev I."/>
        </authorList>
    </citation>
    <scope>NUCLEOTIDE SEQUENCE</scope>
    <source>
        <strain evidence="2">CBS 123094</strain>
    </source>
</reference>
<gene>
    <name evidence="2" type="ORF">P154DRAFT_585230</name>
</gene>
<evidence type="ECO:0000256" key="1">
    <source>
        <dbReference type="SAM" id="MobiDB-lite"/>
    </source>
</evidence>